<dbReference type="PANTHER" id="PTHR24198">
    <property type="entry name" value="ANKYRIN REPEAT AND PROTEIN KINASE DOMAIN-CONTAINING PROTEIN"/>
    <property type="match status" value="1"/>
</dbReference>
<dbReference type="InterPro" id="IPR036770">
    <property type="entry name" value="Ankyrin_rpt-contain_sf"/>
</dbReference>
<dbReference type="AlphaFoldDB" id="A0A8H3GA22"/>
<evidence type="ECO:0000313" key="4">
    <source>
        <dbReference type="EMBL" id="CAF9937589.1"/>
    </source>
</evidence>
<keyword evidence="1" id="KW-0677">Repeat</keyword>
<dbReference type="PANTHER" id="PTHR24198:SF165">
    <property type="entry name" value="ANKYRIN REPEAT-CONTAINING PROTEIN-RELATED"/>
    <property type="match status" value="1"/>
</dbReference>
<accession>A0A8H3GA22</accession>
<name>A0A8H3GA22_9LECA</name>
<keyword evidence="2 3" id="KW-0040">ANK repeat</keyword>
<evidence type="ECO:0000256" key="1">
    <source>
        <dbReference type="ARBA" id="ARBA00022737"/>
    </source>
</evidence>
<evidence type="ECO:0000256" key="2">
    <source>
        <dbReference type="ARBA" id="ARBA00023043"/>
    </source>
</evidence>
<feature type="repeat" description="ANK" evidence="3">
    <location>
        <begin position="208"/>
        <end position="240"/>
    </location>
</feature>
<dbReference type="OrthoDB" id="4772757at2759"/>
<sequence>MEAKIKTALGDKLELACENGDLHTIFEQVTLQKAEKPSYTPPFSEMLYTAIGKDRLNVVKYCLENGAVVNDNVMKKLLICRAKETYLFLLESKAVDVDYYISWFGDVLSNVATADDIEWAKICLGHGADPNRNLVDEHKSILAAVAELASVQMAALLVANGAQVKGSGAIVLAAEEGKLQMVEYLLDHGADIDEIGIEHPTDERCREDMGSALHRAVHGRHAEVVWVLLEKGANFDLKDVMGRTPLTLAQARNDEKLEALLKKYGAVSD</sequence>
<evidence type="ECO:0000313" key="5">
    <source>
        <dbReference type="Proteomes" id="UP000664203"/>
    </source>
</evidence>
<protein>
    <recommendedName>
        <fullName evidence="6">Ankyrin repeat protein</fullName>
    </recommendedName>
</protein>
<proteinExistence type="predicted"/>
<dbReference type="SMART" id="SM00248">
    <property type="entry name" value="ANK"/>
    <property type="match status" value="4"/>
</dbReference>
<dbReference type="PROSITE" id="PS50297">
    <property type="entry name" value="ANK_REP_REGION"/>
    <property type="match status" value="2"/>
</dbReference>
<dbReference type="Proteomes" id="UP000664203">
    <property type="component" value="Unassembled WGS sequence"/>
</dbReference>
<gene>
    <name evidence="4" type="ORF">ALECFALPRED_007301</name>
</gene>
<dbReference type="Gene3D" id="1.25.40.20">
    <property type="entry name" value="Ankyrin repeat-containing domain"/>
    <property type="match status" value="2"/>
</dbReference>
<dbReference type="SUPFAM" id="SSF48403">
    <property type="entry name" value="Ankyrin repeat"/>
    <property type="match status" value="1"/>
</dbReference>
<comment type="caution">
    <text evidence="4">The sequence shown here is derived from an EMBL/GenBank/DDBJ whole genome shotgun (WGS) entry which is preliminary data.</text>
</comment>
<dbReference type="PROSITE" id="PS50088">
    <property type="entry name" value="ANK_REPEAT"/>
    <property type="match status" value="2"/>
</dbReference>
<evidence type="ECO:0008006" key="6">
    <source>
        <dbReference type="Google" id="ProtNLM"/>
    </source>
</evidence>
<dbReference type="Pfam" id="PF12796">
    <property type="entry name" value="Ank_2"/>
    <property type="match status" value="2"/>
</dbReference>
<feature type="repeat" description="ANK" evidence="3">
    <location>
        <begin position="165"/>
        <end position="197"/>
    </location>
</feature>
<keyword evidence="5" id="KW-1185">Reference proteome</keyword>
<dbReference type="EMBL" id="CAJPDR010000478">
    <property type="protein sequence ID" value="CAF9937589.1"/>
    <property type="molecule type" value="Genomic_DNA"/>
</dbReference>
<organism evidence="4 5">
    <name type="scientific">Alectoria fallacina</name>
    <dbReference type="NCBI Taxonomy" id="1903189"/>
    <lineage>
        <taxon>Eukaryota</taxon>
        <taxon>Fungi</taxon>
        <taxon>Dikarya</taxon>
        <taxon>Ascomycota</taxon>
        <taxon>Pezizomycotina</taxon>
        <taxon>Lecanoromycetes</taxon>
        <taxon>OSLEUM clade</taxon>
        <taxon>Lecanoromycetidae</taxon>
        <taxon>Lecanorales</taxon>
        <taxon>Lecanorineae</taxon>
        <taxon>Parmeliaceae</taxon>
        <taxon>Alectoria</taxon>
    </lineage>
</organism>
<dbReference type="InterPro" id="IPR002110">
    <property type="entry name" value="Ankyrin_rpt"/>
</dbReference>
<reference evidence="4" key="1">
    <citation type="submission" date="2021-03" db="EMBL/GenBank/DDBJ databases">
        <authorList>
            <person name="Tagirdzhanova G."/>
        </authorList>
    </citation>
    <scope>NUCLEOTIDE SEQUENCE</scope>
</reference>
<evidence type="ECO:0000256" key="3">
    <source>
        <dbReference type="PROSITE-ProRule" id="PRU00023"/>
    </source>
</evidence>